<dbReference type="Proteomes" id="UP000002745">
    <property type="component" value="Chromosome"/>
</dbReference>
<protein>
    <submittedName>
        <fullName evidence="2">Putative transmembrane protein</fullName>
    </submittedName>
</protein>
<dbReference type="STRING" id="582402.Hbal_0104"/>
<feature type="transmembrane region" description="Helical" evidence="1">
    <location>
        <begin position="95"/>
        <end position="113"/>
    </location>
</feature>
<dbReference type="KEGG" id="hba:Hbal_0104"/>
<feature type="transmembrane region" description="Helical" evidence="1">
    <location>
        <begin position="70"/>
        <end position="89"/>
    </location>
</feature>
<keyword evidence="3" id="KW-1185">Reference proteome</keyword>
<dbReference type="eggNOG" id="ENOG5032XTN">
    <property type="taxonomic scope" value="Bacteria"/>
</dbReference>
<dbReference type="Pfam" id="PF03203">
    <property type="entry name" value="MerC"/>
    <property type="match status" value="1"/>
</dbReference>
<dbReference type="InterPro" id="IPR004891">
    <property type="entry name" value="Mercury-R_MerC"/>
</dbReference>
<feature type="transmembrane region" description="Helical" evidence="1">
    <location>
        <begin position="7"/>
        <end position="31"/>
    </location>
</feature>
<keyword evidence="1" id="KW-1133">Transmembrane helix</keyword>
<dbReference type="OrthoDB" id="6078385at2"/>
<sequence>MMNVARLDAVAIGLSGVCVIHCLALPVLVAFMPVFSQFSEAEWVHKFLVLLALPISGFAIFRSSSQPSKALFITLVSVGGLLLFSGAFIEAFHQIEVVLTLLGALTLSLAHLIRWRHSHLKPE</sequence>
<gene>
    <name evidence="2" type="ordered locus">Hbal_0104</name>
</gene>
<evidence type="ECO:0000313" key="2">
    <source>
        <dbReference type="EMBL" id="ACT57806.1"/>
    </source>
</evidence>
<feature type="transmembrane region" description="Helical" evidence="1">
    <location>
        <begin position="43"/>
        <end position="61"/>
    </location>
</feature>
<dbReference type="HOGENOM" id="CLU_135628_2_0_5"/>
<name>C6XKX7_HIRBI</name>
<dbReference type="EMBL" id="CP001678">
    <property type="protein sequence ID" value="ACT57806.1"/>
    <property type="molecule type" value="Genomic_DNA"/>
</dbReference>
<organism evidence="2 3">
    <name type="scientific">Hirschia baltica (strain ATCC 49814 / DSM 5838 / IFAM 1418)</name>
    <dbReference type="NCBI Taxonomy" id="582402"/>
    <lineage>
        <taxon>Bacteria</taxon>
        <taxon>Pseudomonadati</taxon>
        <taxon>Pseudomonadota</taxon>
        <taxon>Alphaproteobacteria</taxon>
        <taxon>Hyphomonadales</taxon>
        <taxon>Hyphomonadaceae</taxon>
        <taxon>Hirschia</taxon>
    </lineage>
</organism>
<accession>C6XKX7</accession>
<dbReference type="AlphaFoldDB" id="C6XKX7"/>
<keyword evidence="1 2" id="KW-0812">Transmembrane</keyword>
<proteinExistence type="predicted"/>
<dbReference type="GO" id="GO:0016020">
    <property type="term" value="C:membrane"/>
    <property type="evidence" value="ECO:0007669"/>
    <property type="project" value="InterPro"/>
</dbReference>
<reference evidence="3" key="1">
    <citation type="journal article" date="2011" name="J. Bacteriol.">
        <title>Genome sequences of eight morphologically diverse alphaproteobacteria.</title>
        <authorList>
            <consortium name="US DOE Joint Genome Institute"/>
            <person name="Brown P.J."/>
            <person name="Kysela D.T."/>
            <person name="Buechlein A."/>
            <person name="Hemmerich C."/>
            <person name="Brun Y.V."/>
        </authorList>
    </citation>
    <scope>NUCLEOTIDE SEQUENCE [LARGE SCALE GENOMIC DNA]</scope>
    <source>
        <strain evidence="3">ATCC 49814 / DSM 5838 / IFAM 1418</strain>
    </source>
</reference>
<evidence type="ECO:0000256" key="1">
    <source>
        <dbReference type="SAM" id="Phobius"/>
    </source>
</evidence>
<dbReference type="GO" id="GO:0015097">
    <property type="term" value="F:mercury ion transmembrane transporter activity"/>
    <property type="evidence" value="ECO:0007669"/>
    <property type="project" value="InterPro"/>
</dbReference>
<dbReference type="RefSeq" id="WP_012777964.1">
    <property type="nucleotide sequence ID" value="NC_012982.1"/>
</dbReference>
<keyword evidence="1" id="KW-0472">Membrane</keyword>
<evidence type="ECO:0000313" key="3">
    <source>
        <dbReference type="Proteomes" id="UP000002745"/>
    </source>
</evidence>